<keyword evidence="1" id="KW-0472">Membrane</keyword>
<protein>
    <submittedName>
        <fullName evidence="2">Uncharacterized protein</fullName>
    </submittedName>
</protein>
<organism evidence="2">
    <name type="scientific">Aplanochytrium stocchinoi</name>
    <dbReference type="NCBI Taxonomy" id="215587"/>
    <lineage>
        <taxon>Eukaryota</taxon>
        <taxon>Sar</taxon>
        <taxon>Stramenopiles</taxon>
        <taxon>Bigyra</taxon>
        <taxon>Labyrinthulomycetes</taxon>
        <taxon>Thraustochytrida</taxon>
        <taxon>Thraustochytriidae</taxon>
        <taxon>Aplanochytrium</taxon>
    </lineage>
</organism>
<dbReference type="AlphaFoldDB" id="A0A7S3PP89"/>
<feature type="transmembrane region" description="Helical" evidence="1">
    <location>
        <begin position="15"/>
        <end position="36"/>
    </location>
</feature>
<sequence length="159" mass="17105">MAGGEKNPLWIRWKWFLMAAVALYCCLVAGASWLAIDFINEEKDAGNENNGRDVGIYIAMGLVILLTLSLSACSFAWNNPLILQVFTALSIFLGIIFLILGAVEFANGSGSSNSTKVAGISLALTLALSLQAFAAFRLHHLEENTEKRTGAPEEVIATV</sequence>
<accession>A0A7S3PP89</accession>
<keyword evidence="1" id="KW-0812">Transmembrane</keyword>
<dbReference type="EMBL" id="HBIN01021027">
    <property type="protein sequence ID" value="CAE0446089.1"/>
    <property type="molecule type" value="Transcribed_RNA"/>
</dbReference>
<feature type="transmembrane region" description="Helical" evidence="1">
    <location>
        <begin position="118"/>
        <end position="138"/>
    </location>
</feature>
<gene>
    <name evidence="2" type="ORF">ASTO00021_LOCUS16096</name>
</gene>
<reference evidence="2" key="1">
    <citation type="submission" date="2021-01" db="EMBL/GenBank/DDBJ databases">
        <authorList>
            <person name="Corre E."/>
            <person name="Pelletier E."/>
            <person name="Niang G."/>
            <person name="Scheremetjew M."/>
            <person name="Finn R."/>
            <person name="Kale V."/>
            <person name="Holt S."/>
            <person name="Cochrane G."/>
            <person name="Meng A."/>
            <person name="Brown T."/>
            <person name="Cohen L."/>
        </authorList>
    </citation>
    <scope>NUCLEOTIDE SEQUENCE</scope>
    <source>
        <strain evidence="2">GSBS06</strain>
    </source>
</reference>
<proteinExistence type="predicted"/>
<evidence type="ECO:0000313" key="2">
    <source>
        <dbReference type="EMBL" id="CAE0446089.1"/>
    </source>
</evidence>
<name>A0A7S3PP89_9STRA</name>
<keyword evidence="1" id="KW-1133">Transmembrane helix</keyword>
<feature type="transmembrane region" description="Helical" evidence="1">
    <location>
        <begin position="85"/>
        <end position="106"/>
    </location>
</feature>
<evidence type="ECO:0000256" key="1">
    <source>
        <dbReference type="SAM" id="Phobius"/>
    </source>
</evidence>
<feature type="transmembrane region" description="Helical" evidence="1">
    <location>
        <begin position="56"/>
        <end position="78"/>
    </location>
</feature>